<gene>
    <name evidence="2" type="primary">HaRxLCRN3b</name>
</gene>
<dbReference type="InParanoid" id="M4C5N5"/>
<dbReference type="PANTHER" id="PTHR33129">
    <property type="entry name" value="PROTEIN KINASE DOMAIN-CONTAINING PROTEIN-RELATED"/>
    <property type="match status" value="1"/>
</dbReference>
<organism evidence="3 4">
    <name type="scientific">Hyaloperonospora arabidopsidis (strain Emoy2)</name>
    <name type="common">Downy mildew agent</name>
    <name type="synonym">Peronospora arabidopsidis</name>
    <dbReference type="NCBI Taxonomy" id="559515"/>
    <lineage>
        <taxon>Eukaryota</taxon>
        <taxon>Sar</taxon>
        <taxon>Stramenopiles</taxon>
        <taxon>Oomycota</taxon>
        <taxon>Peronosporomycetes</taxon>
        <taxon>Peronosporales</taxon>
        <taxon>Peronosporaceae</taxon>
        <taxon>Hyaloperonospora</taxon>
    </lineage>
</organism>
<dbReference type="EMBL" id="JH598414">
    <property type="status" value="NOT_ANNOTATED_CDS"/>
    <property type="molecule type" value="Genomic_DNA"/>
</dbReference>
<dbReference type="VEuPathDB" id="FungiDB:HpaG814412"/>
<keyword evidence="4" id="KW-1185">Reference proteome</keyword>
<evidence type="ECO:0000256" key="1">
    <source>
        <dbReference type="SAM" id="MobiDB-lite"/>
    </source>
</evidence>
<dbReference type="EnsemblProtists" id="HpaT814412">
    <property type="protein sequence ID" value="HpaP814412"/>
    <property type="gene ID" value="HpaG814412"/>
</dbReference>
<dbReference type="Proteomes" id="UP000011713">
    <property type="component" value="Unassembled WGS sequence"/>
</dbReference>
<evidence type="ECO:0000313" key="4">
    <source>
        <dbReference type="Proteomes" id="UP000011713"/>
    </source>
</evidence>
<dbReference type="PANTHER" id="PTHR33129:SF1">
    <property type="entry name" value="ATP-BINDING PROTEIN"/>
    <property type="match status" value="1"/>
</dbReference>
<dbReference type="STRING" id="559515.M4C5N5"/>
<evidence type="ECO:0000313" key="2">
    <source>
        <dbReference type="EMBL" id="BAP69149.1"/>
    </source>
</evidence>
<dbReference type="OMA" id="THADVGN"/>
<feature type="region of interest" description="Disordered" evidence="1">
    <location>
        <begin position="590"/>
        <end position="621"/>
    </location>
</feature>
<reference evidence="4" key="1">
    <citation type="journal article" date="2010" name="Science">
        <title>Signatures of adaptation to obligate biotrophy in the Hyaloperonospora arabidopsidis genome.</title>
        <authorList>
            <person name="Baxter L."/>
            <person name="Tripathy S."/>
            <person name="Ishaque N."/>
            <person name="Boot N."/>
            <person name="Cabral A."/>
            <person name="Kemen E."/>
            <person name="Thines M."/>
            <person name="Ah-Fong A."/>
            <person name="Anderson R."/>
            <person name="Badejoko W."/>
            <person name="Bittner-Eddy P."/>
            <person name="Boore J.L."/>
            <person name="Chibucos M.C."/>
            <person name="Coates M."/>
            <person name="Dehal P."/>
            <person name="Delehaunty K."/>
            <person name="Dong S."/>
            <person name="Downton P."/>
            <person name="Dumas B."/>
            <person name="Fabro G."/>
            <person name="Fronick C."/>
            <person name="Fuerstenberg S.I."/>
            <person name="Fulton L."/>
            <person name="Gaulin E."/>
            <person name="Govers F."/>
            <person name="Hughes L."/>
            <person name="Humphray S."/>
            <person name="Jiang R.H."/>
            <person name="Judelson H."/>
            <person name="Kamoun S."/>
            <person name="Kyung K."/>
            <person name="Meijer H."/>
            <person name="Minx P."/>
            <person name="Morris P."/>
            <person name="Nelson J."/>
            <person name="Phuntumart V."/>
            <person name="Qutob D."/>
            <person name="Rehmany A."/>
            <person name="Rougon-Cardoso A."/>
            <person name="Ryden P."/>
            <person name="Torto-Alalibo T."/>
            <person name="Studholme D."/>
            <person name="Wang Y."/>
            <person name="Win J."/>
            <person name="Wood J."/>
            <person name="Clifton S.W."/>
            <person name="Rogers J."/>
            <person name="Van den Ackerveken G."/>
            <person name="Jones J.D."/>
            <person name="McDowell J.M."/>
            <person name="Beynon J."/>
            <person name="Tyler B.M."/>
        </authorList>
    </citation>
    <scope>NUCLEOTIDE SEQUENCE [LARGE SCALE GENOMIC DNA]</scope>
    <source>
        <strain evidence="4">Emoy2</strain>
    </source>
</reference>
<sequence>MLESCALPSEKRWGWLRDDGDFDKLIQTEGFLDGMEEMRASWELSDPSLFDSGLFLEEDVVHVLVVLPRTMASPLGESITVGGVTIPVTSTMRNSPRVDFWKALQKIKTPVAADAVITLPEKTYILDESELGSHIYIRHCYPHLWDICRSILNGKKGTYKRLIILGTPGIGKTYFCFLVLLFLAQDGATVIYESSEVEGERTLFSGDLVIKGLHTDFSEVLEQPETFYVVDGVKPSRVKAKTMLVTSPRKKVWHKIFQRNCARLFMPVWSKQEIFKCRELLYSNTPVEIVEKRYMKWGGVARYVLQYAEDKALQKVLKETITKSNLQTILTASVESSGVESDVSHRLLHFRVNRDFCYKCLDFASVYVAQKVFERLYERGRRDLIDFLAASHQLSEDAVKRGILFERFALSVLSQGGTFESRQLKPKDSATGGDEDECKSNRVGVDSGGDVTMYKRAESGCVKLRPRKSLFFKGVYEVTHADVGNFLQPASRNFESVDAMSKPNELFQVTCAQVHPCKLNGLLKALEMLGNPDEPRLYFVVPPDVFEGFEYQDYHAVKGEKVKIIDKRLKKLEQHVIKIDFSYEIRLAKKSADSRSSSCEEEGEERSGQSGASKYARPGSS</sequence>
<reference evidence="3" key="3">
    <citation type="submission" date="2015-06" db="UniProtKB">
        <authorList>
            <consortium name="EnsemblProtists"/>
        </authorList>
    </citation>
    <scope>IDENTIFICATION</scope>
    <source>
        <strain evidence="3">Emoy2</strain>
    </source>
</reference>
<reference evidence="2" key="2">
    <citation type="journal article" date="2014" name="PLoS Pathog.">
        <title>Expression profiling during arabidopsis/downy mildew interaction reveals a highly-expressed effector that attenuates responses to salicylic acid.</title>
        <authorList>
            <person name="Asai S."/>
            <person name="Rallapalli G."/>
            <person name="Piquerez S.J.M."/>
            <person name="Caillaud M.C."/>
            <person name="Furzer O.J."/>
            <person name="Ishaque N."/>
            <person name="Wirthmueller L."/>
            <person name="Fabro G."/>
            <person name="Shirasu K."/>
            <person name="Jones J.D.G."/>
        </authorList>
    </citation>
    <scope>NUCLEOTIDE SEQUENCE</scope>
    <source>
        <strain evidence="2">Emoy2</strain>
    </source>
</reference>
<name>M4C5N5_HYAAE</name>
<dbReference type="HOGENOM" id="CLU_020819_2_0_1"/>
<accession>M4C5N5</accession>
<dbReference type="EMBL" id="AB922573">
    <property type="protein sequence ID" value="BAP69149.1"/>
    <property type="molecule type" value="mRNA"/>
</dbReference>
<proteinExistence type="evidence at transcript level"/>
<dbReference type="InterPro" id="IPR052980">
    <property type="entry name" value="Crinkler_effector"/>
</dbReference>
<feature type="region of interest" description="Disordered" evidence="1">
    <location>
        <begin position="422"/>
        <end position="441"/>
    </location>
</feature>
<evidence type="ECO:0000313" key="3">
    <source>
        <dbReference type="EnsemblProtists" id="HpaP814412"/>
    </source>
</evidence>
<protein>
    <submittedName>
        <fullName evidence="2">RxLR effector candidate protein</fullName>
    </submittedName>
</protein>
<dbReference type="InterPro" id="IPR027417">
    <property type="entry name" value="P-loop_NTPase"/>
</dbReference>
<dbReference type="eggNOG" id="ENOG502S38R">
    <property type="taxonomic scope" value="Eukaryota"/>
</dbReference>
<dbReference type="AlphaFoldDB" id="M4C5N5"/>
<dbReference type="SUPFAM" id="SSF52540">
    <property type="entry name" value="P-loop containing nucleoside triphosphate hydrolases"/>
    <property type="match status" value="1"/>
</dbReference>